<dbReference type="AlphaFoldDB" id="A0A1J0ETS5"/>
<sequence>MSDVLPTTFDKEAFAARMKRAMGEKGNSWICDRVSFSDSTLRSYLKGEVEPTLSNLMSFCQATGANFTWLVTGDESAAANEKEAQLVSLSEDELAYQLGYISKKPVGHETATKFVLTQDRSYFALGGRDPDLCRLLTITSDTNAPKLKPGDHCLVDIRKQPLTQGYFLLAVQGSAIIRVVSPTIRGYMAMPVNSTYPGFTLTVDAEFYPTDPGVSIIGRLFNHFEVTPL</sequence>
<dbReference type="GeneID" id="46911927"/>
<proteinExistence type="predicted"/>
<dbReference type="SUPFAM" id="SSF51306">
    <property type="entry name" value="LexA/Signal peptidase"/>
    <property type="match status" value="1"/>
</dbReference>
<name>A0A1J0ETS5_9PSED</name>
<dbReference type="Proteomes" id="UP000182567">
    <property type="component" value="Plasmid unnamed1"/>
</dbReference>
<organism evidence="2 3">
    <name type="scientific">Pseudomonas frederiksbergensis</name>
    <dbReference type="NCBI Taxonomy" id="104087"/>
    <lineage>
        <taxon>Bacteria</taxon>
        <taxon>Pseudomonadati</taxon>
        <taxon>Pseudomonadota</taxon>
        <taxon>Gammaproteobacteria</taxon>
        <taxon>Pseudomonadales</taxon>
        <taxon>Pseudomonadaceae</taxon>
        <taxon>Pseudomonas</taxon>
    </lineage>
</organism>
<evidence type="ECO:0000259" key="1">
    <source>
        <dbReference type="PROSITE" id="PS50943"/>
    </source>
</evidence>
<dbReference type="EMBL" id="CP017887">
    <property type="protein sequence ID" value="APC19379.1"/>
    <property type="molecule type" value="Genomic_DNA"/>
</dbReference>
<reference evidence="3" key="1">
    <citation type="submission" date="2016-10" db="EMBL/GenBank/DDBJ databases">
        <title>Pseudomonas frederiksbergensis ERGS4:02 complete genome.</title>
        <authorList>
            <person name="Kumar R."/>
            <person name="Acharya V."/>
            <person name="Singh D."/>
        </authorList>
    </citation>
    <scope>NUCLEOTIDE SEQUENCE [LARGE SCALE GENOMIC DNA]</scope>
    <source>
        <strain evidence="3">ERGS4:02</strain>
        <plasmid evidence="3">Plasmid unnamed1</plasmid>
    </source>
</reference>
<dbReference type="OrthoDB" id="5959816at2"/>
<feature type="domain" description="HTH cro/C1-type" evidence="1">
    <location>
        <begin position="39"/>
        <end position="70"/>
    </location>
</feature>
<protein>
    <recommendedName>
        <fullName evidence="1">HTH cro/C1-type domain-containing protein</fullName>
    </recommendedName>
</protein>
<dbReference type="GO" id="GO:0003677">
    <property type="term" value="F:DNA binding"/>
    <property type="evidence" value="ECO:0007669"/>
    <property type="project" value="InterPro"/>
</dbReference>
<dbReference type="InterPro" id="IPR036286">
    <property type="entry name" value="LexA/Signal_pep-like_sf"/>
</dbReference>
<dbReference type="PROSITE" id="PS50943">
    <property type="entry name" value="HTH_CROC1"/>
    <property type="match status" value="1"/>
</dbReference>
<dbReference type="SUPFAM" id="SSF47413">
    <property type="entry name" value="lambda repressor-like DNA-binding domains"/>
    <property type="match status" value="1"/>
</dbReference>
<keyword evidence="2" id="KW-0614">Plasmid</keyword>
<gene>
    <name evidence="2" type="ORF">BLL42_26930</name>
</gene>
<dbReference type="InterPro" id="IPR001387">
    <property type="entry name" value="Cro/C1-type_HTH"/>
</dbReference>
<evidence type="ECO:0000313" key="3">
    <source>
        <dbReference type="Proteomes" id="UP000182567"/>
    </source>
</evidence>
<dbReference type="Gene3D" id="1.10.260.40">
    <property type="entry name" value="lambda repressor-like DNA-binding domains"/>
    <property type="match status" value="1"/>
</dbReference>
<evidence type="ECO:0000313" key="2">
    <source>
        <dbReference type="EMBL" id="APC19379.1"/>
    </source>
</evidence>
<dbReference type="RefSeq" id="WP_071555886.1">
    <property type="nucleotide sequence ID" value="NZ_CP017887.1"/>
</dbReference>
<dbReference type="InterPro" id="IPR010982">
    <property type="entry name" value="Lambda_DNA-bd_dom_sf"/>
</dbReference>
<geneLocation type="plasmid" evidence="2">
    <name>unnamed1</name>
</geneLocation>
<accession>A0A1J0ETS5</accession>